<dbReference type="EMBL" id="CP026095">
    <property type="protein sequence ID" value="AZV44589.1"/>
    <property type="molecule type" value="Genomic_DNA"/>
</dbReference>
<dbReference type="Proteomes" id="UP000283095">
    <property type="component" value="Chromosome"/>
</dbReference>
<dbReference type="OrthoDB" id="2863067at2"/>
<name>A0A3T0KW74_9BACI</name>
<reference evidence="1 2" key="1">
    <citation type="submission" date="2018-01" db="EMBL/GenBank/DDBJ databases">
        <title>Bacillus asahii Genome sequencing and assembly.</title>
        <authorList>
            <person name="Jiang H."/>
            <person name="Feng Y."/>
            <person name="Zhao F."/>
            <person name="Lin X."/>
        </authorList>
    </citation>
    <scope>NUCLEOTIDE SEQUENCE [LARGE SCALE GENOMIC DNA]</scope>
    <source>
        <strain evidence="1 2">OM18</strain>
    </source>
</reference>
<protein>
    <submittedName>
        <fullName evidence="1">Uncharacterized protein</fullName>
    </submittedName>
</protein>
<evidence type="ECO:0000313" key="1">
    <source>
        <dbReference type="EMBL" id="AZV44589.1"/>
    </source>
</evidence>
<dbReference type="KEGG" id="pasa:BAOM_3980"/>
<dbReference type="AlphaFoldDB" id="A0A3T0KW74"/>
<dbReference type="RefSeq" id="WP_127761528.1">
    <property type="nucleotide sequence ID" value="NZ_CP026095.1"/>
</dbReference>
<evidence type="ECO:0000313" key="2">
    <source>
        <dbReference type="Proteomes" id="UP000283095"/>
    </source>
</evidence>
<gene>
    <name evidence="1" type="ORF">BAOM_3980</name>
</gene>
<organism evidence="1 2">
    <name type="scientific">Peribacillus asahii</name>
    <dbReference type="NCBI Taxonomy" id="228899"/>
    <lineage>
        <taxon>Bacteria</taxon>
        <taxon>Bacillati</taxon>
        <taxon>Bacillota</taxon>
        <taxon>Bacilli</taxon>
        <taxon>Bacillales</taxon>
        <taxon>Bacillaceae</taxon>
        <taxon>Peribacillus</taxon>
    </lineage>
</organism>
<sequence length="170" mass="19126">MKEKNEAGYTLVLVLLTITLIFIFSLTLISSVLNSASQNKKTEENIQLNRLSEMGVTYTETAVKEANKQANASIVAWLNSDPAPSNPNIPYEYQLRFETALDTLIKYETNSILEKELEEDSERFKIVINAISLENTNTIKVVYTVTASLTKEYSKTLSSQHTITINLNIN</sequence>
<accession>A0A3T0KW74</accession>
<proteinExistence type="predicted"/>